<gene>
    <name evidence="2" type="ORF">QYE76_008741</name>
</gene>
<keyword evidence="3" id="KW-1185">Reference proteome</keyword>
<dbReference type="EMBL" id="JAUUTY010000001">
    <property type="protein sequence ID" value="KAK1692044.1"/>
    <property type="molecule type" value="Genomic_DNA"/>
</dbReference>
<dbReference type="InterPro" id="IPR006527">
    <property type="entry name" value="F-box-assoc_dom_typ1"/>
</dbReference>
<dbReference type="InterPro" id="IPR036047">
    <property type="entry name" value="F-box-like_dom_sf"/>
</dbReference>
<dbReference type="PANTHER" id="PTHR31672">
    <property type="entry name" value="BNACNNG10540D PROTEIN"/>
    <property type="match status" value="1"/>
</dbReference>
<dbReference type="NCBIfam" id="TIGR01640">
    <property type="entry name" value="F_box_assoc_1"/>
    <property type="match status" value="1"/>
</dbReference>
<dbReference type="InterPro" id="IPR050796">
    <property type="entry name" value="SCF_F-box_component"/>
</dbReference>
<proteinExistence type="predicted"/>
<protein>
    <recommendedName>
        <fullName evidence="1">F-box domain-containing protein</fullName>
    </recommendedName>
</protein>
<dbReference type="SUPFAM" id="SSF81383">
    <property type="entry name" value="F-box domain"/>
    <property type="match status" value="1"/>
</dbReference>
<dbReference type="Proteomes" id="UP001231189">
    <property type="component" value="Unassembled WGS sequence"/>
</dbReference>
<dbReference type="PROSITE" id="PS50181">
    <property type="entry name" value="FBOX"/>
    <property type="match status" value="1"/>
</dbReference>
<dbReference type="Pfam" id="PF07734">
    <property type="entry name" value="FBA_1"/>
    <property type="match status" value="1"/>
</dbReference>
<accession>A0AAD8X2X7</accession>
<evidence type="ECO:0000313" key="2">
    <source>
        <dbReference type="EMBL" id="KAK1692044.1"/>
    </source>
</evidence>
<organism evidence="2 3">
    <name type="scientific">Lolium multiflorum</name>
    <name type="common">Italian ryegrass</name>
    <name type="synonym">Lolium perenne subsp. multiflorum</name>
    <dbReference type="NCBI Taxonomy" id="4521"/>
    <lineage>
        <taxon>Eukaryota</taxon>
        <taxon>Viridiplantae</taxon>
        <taxon>Streptophyta</taxon>
        <taxon>Embryophyta</taxon>
        <taxon>Tracheophyta</taxon>
        <taxon>Spermatophyta</taxon>
        <taxon>Magnoliopsida</taxon>
        <taxon>Liliopsida</taxon>
        <taxon>Poales</taxon>
        <taxon>Poaceae</taxon>
        <taxon>BOP clade</taxon>
        <taxon>Pooideae</taxon>
        <taxon>Poodae</taxon>
        <taxon>Poeae</taxon>
        <taxon>Poeae Chloroplast Group 2 (Poeae type)</taxon>
        <taxon>Loliodinae</taxon>
        <taxon>Loliinae</taxon>
        <taxon>Lolium</taxon>
    </lineage>
</organism>
<dbReference type="CDD" id="cd09917">
    <property type="entry name" value="F-box_SF"/>
    <property type="match status" value="1"/>
</dbReference>
<dbReference type="InterPro" id="IPR001810">
    <property type="entry name" value="F-box_dom"/>
</dbReference>
<name>A0AAD8X2X7_LOLMU</name>
<evidence type="ECO:0000313" key="3">
    <source>
        <dbReference type="Proteomes" id="UP001231189"/>
    </source>
</evidence>
<dbReference type="AlphaFoldDB" id="A0AAD8X2X7"/>
<dbReference type="Pfam" id="PF00646">
    <property type="entry name" value="F-box"/>
    <property type="match status" value="1"/>
</dbReference>
<comment type="caution">
    <text evidence="2">The sequence shown here is derived from an EMBL/GenBank/DDBJ whole genome shotgun (WGS) entry which is preliminary data.</text>
</comment>
<dbReference type="PANTHER" id="PTHR31672:SF13">
    <property type="entry name" value="F-BOX PROTEIN CPR30-LIKE"/>
    <property type="match status" value="1"/>
</dbReference>
<feature type="domain" description="F-box" evidence="1">
    <location>
        <begin position="1"/>
        <end position="50"/>
    </location>
</feature>
<dbReference type="InterPro" id="IPR017451">
    <property type="entry name" value="F-box-assoc_interact_dom"/>
</dbReference>
<sequence>MNGDGFPTDVFVYILEQFQPNARRRLRLVCRHWRQVIDTCTSLDRRRKTLVVTVEKAYIFDDLSTGRWSSEFPMCTWHGRWWGNRNDVVGTCNGIVCMVNDFGGVVLHNPITGETLAVPSLTSATGRYKVVHVPRCSRGVRVFTLGNASWQHLATDGWWCYPEDGFVTIHNTMYWAVEMKDGGVNIICLDLDGERVPTVIPLPPSRPAATFRLTVVHGIWLGVIFSLASPQRLDKTEVWVLKQHVWTSYSVQVRHPPRHRPQWHDHQHLTSPHFAHDRDGILTWEWLPTGGGCALYRHDAASTEARPGTVEIDERNQGTMVAHFKTEYDTFQTFDYVETREPLSVYKRW</sequence>
<evidence type="ECO:0000259" key="1">
    <source>
        <dbReference type="PROSITE" id="PS50181"/>
    </source>
</evidence>
<reference evidence="2" key="1">
    <citation type="submission" date="2023-07" db="EMBL/GenBank/DDBJ databases">
        <title>A chromosome-level genome assembly of Lolium multiflorum.</title>
        <authorList>
            <person name="Chen Y."/>
            <person name="Copetti D."/>
            <person name="Kolliker R."/>
            <person name="Studer B."/>
        </authorList>
    </citation>
    <scope>NUCLEOTIDE SEQUENCE</scope>
    <source>
        <strain evidence="2">02402/16</strain>
        <tissue evidence="2">Leaf</tissue>
    </source>
</reference>
<dbReference type="SMART" id="SM00256">
    <property type="entry name" value="FBOX"/>
    <property type="match status" value="1"/>
</dbReference>